<proteinExistence type="predicted"/>
<evidence type="ECO:0000313" key="1">
    <source>
        <dbReference type="EMBL" id="QMS84835.1"/>
    </source>
</evidence>
<evidence type="ECO:0000313" key="2">
    <source>
        <dbReference type="Proteomes" id="UP000514720"/>
    </source>
</evidence>
<dbReference type="EMBL" id="CP048914">
    <property type="protein sequence ID" value="QMS84835.1"/>
    <property type="molecule type" value="Genomic_DNA"/>
</dbReference>
<gene>
    <name evidence="1" type="ORF">G4Z02_03390</name>
</gene>
<dbReference type="Proteomes" id="UP000514720">
    <property type="component" value="Chromosome"/>
</dbReference>
<reference evidence="1 2" key="1">
    <citation type="submission" date="2020-02" db="EMBL/GenBank/DDBJ databases">
        <authorList>
            <person name="Zheng R.K."/>
            <person name="Sun C.M."/>
        </authorList>
    </citation>
    <scope>NUCLEOTIDE SEQUENCE [LARGE SCALE GENOMIC DNA]</scope>
    <source>
        <strain evidence="2">zrk13</strain>
    </source>
</reference>
<name>A0A7L7KQH3_9MOLU</name>
<protein>
    <recommendedName>
        <fullName evidence="3">GIY-YIG domain-containing protein</fullName>
    </recommendedName>
</protein>
<evidence type="ECO:0008006" key="3">
    <source>
        <dbReference type="Google" id="ProtNLM"/>
    </source>
</evidence>
<keyword evidence="2" id="KW-1185">Reference proteome</keyword>
<accession>A0A7L7KQH3</accession>
<organism evidence="1 2">
    <name type="scientific">Candidatus Xianfuyuplasma coldseepsis</name>
    <dbReference type="NCBI Taxonomy" id="2782163"/>
    <lineage>
        <taxon>Bacteria</taxon>
        <taxon>Bacillati</taxon>
        <taxon>Mycoplasmatota</taxon>
        <taxon>Mollicutes</taxon>
        <taxon>Candidatus Izemoplasmatales</taxon>
        <taxon>Candidatus Izemoplasmataceae</taxon>
        <taxon>Candidatus Xianfuyuplasma</taxon>
    </lineage>
</organism>
<sequence length="153" mass="18151">MADYNFSGFACIKNVLDTIENDIQNPSKFKRMVYNKPKRYQVLKRKDTKVLEPSSNNIYFIFDNLGRCQYIGKKENKKGINTRIKSHIVQNTQAKTKSCIKKIYDYIMTLPIPSRFVYYKSFLIEPHWMAPAVESYFITLFKKKGEAKWVKRK</sequence>
<dbReference type="KEGG" id="xcl:G4Z02_03390"/>
<dbReference type="RefSeq" id="WP_258878457.1">
    <property type="nucleotide sequence ID" value="NZ_CP048914.1"/>
</dbReference>
<dbReference type="AlphaFoldDB" id="A0A7L7KQH3"/>